<gene>
    <name evidence="3" type="ORF">HPB48_014700</name>
</gene>
<reference evidence="3 4" key="1">
    <citation type="journal article" date="2020" name="Cell">
        <title>Large-Scale Comparative Analyses of Tick Genomes Elucidate Their Genetic Diversity and Vector Capacities.</title>
        <authorList>
            <consortium name="Tick Genome and Microbiome Consortium (TIGMIC)"/>
            <person name="Jia N."/>
            <person name="Wang J."/>
            <person name="Shi W."/>
            <person name="Du L."/>
            <person name="Sun Y."/>
            <person name="Zhan W."/>
            <person name="Jiang J.F."/>
            <person name="Wang Q."/>
            <person name="Zhang B."/>
            <person name="Ji P."/>
            <person name="Bell-Sakyi L."/>
            <person name="Cui X.M."/>
            <person name="Yuan T.T."/>
            <person name="Jiang B.G."/>
            <person name="Yang W.F."/>
            <person name="Lam T.T."/>
            <person name="Chang Q.C."/>
            <person name="Ding S.J."/>
            <person name="Wang X.J."/>
            <person name="Zhu J.G."/>
            <person name="Ruan X.D."/>
            <person name="Zhao L."/>
            <person name="Wei J.T."/>
            <person name="Ye R.Z."/>
            <person name="Que T.C."/>
            <person name="Du C.H."/>
            <person name="Zhou Y.H."/>
            <person name="Cheng J.X."/>
            <person name="Dai P.F."/>
            <person name="Guo W.B."/>
            <person name="Han X.H."/>
            <person name="Huang E.J."/>
            <person name="Li L.F."/>
            <person name="Wei W."/>
            <person name="Gao Y.C."/>
            <person name="Liu J.Z."/>
            <person name="Shao H.Z."/>
            <person name="Wang X."/>
            <person name="Wang C.C."/>
            <person name="Yang T.C."/>
            <person name="Huo Q.B."/>
            <person name="Li W."/>
            <person name="Chen H.Y."/>
            <person name="Chen S.E."/>
            <person name="Zhou L.G."/>
            <person name="Ni X.B."/>
            <person name="Tian J.H."/>
            <person name="Sheng Y."/>
            <person name="Liu T."/>
            <person name="Pan Y.S."/>
            <person name="Xia L.Y."/>
            <person name="Li J."/>
            <person name="Zhao F."/>
            <person name="Cao W.C."/>
        </authorList>
    </citation>
    <scope>NUCLEOTIDE SEQUENCE [LARGE SCALE GENOMIC DNA]</scope>
    <source>
        <strain evidence="3">HaeL-2018</strain>
    </source>
</reference>
<dbReference type="AlphaFoldDB" id="A0A9J6GJF7"/>
<evidence type="ECO:0000259" key="2">
    <source>
        <dbReference type="Pfam" id="PF13843"/>
    </source>
</evidence>
<dbReference type="OrthoDB" id="6513427at2759"/>
<name>A0A9J6GJF7_HAELO</name>
<dbReference type="PANTHER" id="PTHR47272">
    <property type="entry name" value="DDE_TNP_1_7 DOMAIN-CONTAINING PROTEIN"/>
    <property type="match status" value="1"/>
</dbReference>
<dbReference type="PANTHER" id="PTHR47272:SF1">
    <property type="entry name" value="PIGGYBAC TRANSPOSABLE ELEMENT-DERIVED PROTEIN 3-LIKE"/>
    <property type="match status" value="1"/>
</dbReference>
<evidence type="ECO:0000256" key="1">
    <source>
        <dbReference type="SAM" id="MobiDB-lite"/>
    </source>
</evidence>
<feature type="region of interest" description="Disordered" evidence="1">
    <location>
        <begin position="219"/>
        <end position="244"/>
    </location>
</feature>
<dbReference type="VEuPathDB" id="VectorBase:HLOH_050660"/>
<evidence type="ECO:0000313" key="3">
    <source>
        <dbReference type="EMBL" id="KAH9378622.1"/>
    </source>
</evidence>
<evidence type="ECO:0000313" key="4">
    <source>
        <dbReference type="Proteomes" id="UP000821853"/>
    </source>
</evidence>
<organism evidence="3 4">
    <name type="scientific">Haemaphysalis longicornis</name>
    <name type="common">Bush tick</name>
    <dbReference type="NCBI Taxonomy" id="44386"/>
    <lineage>
        <taxon>Eukaryota</taxon>
        <taxon>Metazoa</taxon>
        <taxon>Ecdysozoa</taxon>
        <taxon>Arthropoda</taxon>
        <taxon>Chelicerata</taxon>
        <taxon>Arachnida</taxon>
        <taxon>Acari</taxon>
        <taxon>Parasitiformes</taxon>
        <taxon>Ixodida</taxon>
        <taxon>Ixodoidea</taxon>
        <taxon>Ixodidae</taxon>
        <taxon>Haemaphysalinae</taxon>
        <taxon>Haemaphysalis</taxon>
    </lineage>
</organism>
<protein>
    <recommendedName>
        <fullName evidence="2">PiggyBac transposable element-derived protein domain-containing protein</fullName>
    </recommendedName>
</protein>
<proteinExistence type="predicted"/>
<dbReference type="Proteomes" id="UP000821853">
    <property type="component" value="Unassembled WGS sequence"/>
</dbReference>
<sequence length="244" mass="27836">MPPSLGRLSSRHSRRAQSYDGVLPVLFDDDLLAAITEQSNLFAIQKNANKALCLTWSEMEQFLSTTMYMSVYSLPREHMYWSHKTRVEKVAEVMSRERRQTVKNSLHLNGNNLLEANAGKDRLLKIRPLIDNLLPKFQSLQKSQMLVVDERMVPFKGRSSLKQYVSTKPHKAVVSSWLLYRRDSGALAIPKKEQLNLLSFKISVASCLSAQNKDMIKKMGSPSLSVEAEREKKKKNTRTTSSYS</sequence>
<dbReference type="Pfam" id="PF13843">
    <property type="entry name" value="DDE_Tnp_1_7"/>
    <property type="match status" value="1"/>
</dbReference>
<dbReference type="InterPro" id="IPR029526">
    <property type="entry name" value="PGBD"/>
</dbReference>
<accession>A0A9J6GJF7</accession>
<comment type="caution">
    <text evidence="3">The sequence shown here is derived from an EMBL/GenBank/DDBJ whole genome shotgun (WGS) entry which is preliminary data.</text>
</comment>
<dbReference type="EMBL" id="JABSTR010000009">
    <property type="protein sequence ID" value="KAH9378622.1"/>
    <property type="molecule type" value="Genomic_DNA"/>
</dbReference>
<keyword evidence="4" id="KW-1185">Reference proteome</keyword>
<feature type="domain" description="PiggyBac transposable element-derived protein" evidence="2">
    <location>
        <begin position="26"/>
        <end position="185"/>
    </location>
</feature>